<protein>
    <recommendedName>
        <fullName evidence="4">TadE family protein</fullName>
    </recommendedName>
</protein>
<dbReference type="EMBL" id="BAABKZ010000001">
    <property type="protein sequence ID" value="GAA5090252.1"/>
    <property type="molecule type" value="Genomic_DNA"/>
</dbReference>
<keyword evidence="1" id="KW-0812">Transmembrane</keyword>
<gene>
    <name evidence="2" type="ORF">GCM10025760_15590</name>
</gene>
<sequence length="119" mass="11899">MIRPRLGDVRRLRPDAERGAVVAEFAVALPALLMVLVLGVGALAGAARQVRLQDAVADAARLSARGESDERAREAVAAAVAGASVEIGPRGDLVCVSASAAALFGLRIAATGCALGGGL</sequence>
<dbReference type="InterPro" id="IPR049790">
    <property type="entry name" value="Rv3655c/TadE"/>
</dbReference>
<organism evidence="2 3">
    <name type="scientific">Microbacterium yannicii</name>
    <dbReference type="NCBI Taxonomy" id="671622"/>
    <lineage>
        <taxon>Bacteria</taxon>
        <taxon>Bacillati</taxon>
        <taxon>Actinomycetota</taxon>
        <taxon>Actinomycetes</taxon>
        <taxon>Micrococcales</taxon>
        <taxon>Microbacteriaceae</taxon>
        <taxon>Microbacterium</taxon>
    </lineage>
</organism>
<evidence type="ECO:0000256" key="1">
    <source>
        <dbReference type="SAM" id="Phobius"/>
    </source>
</evidence>
<keyword evidence="1" id="KW-0472">Membrane</keyword>
<keyword evidence="3" id="KW-1185">Reference proteome</keyword>
<reference evidence="3" key="1">
    <citation type="journal article" date="2019" name="Int. J. Syst. Evol. Microbiol.">
        <title>The Global Catalogue of Microorganisms (GCM) 10K type strain sequencing project: providing services to taxonomists for standard genome sequencing and annotation.</title>
        <authorList>
            <consortium name="The Broad Institute Genomics Platform"/>
            <consortium name="The Broad Institute Genome Sequencing Center for Infectious Disease"/>
            <person name="Wu L."/>
            <person name="Ma J."/>
        </authorList>
    </citation>
    <scope>NUCLEOTIDE SEQUENCE [LARGE SCALE GENOMIC DNA]</scope>
    <source>
        <strain evidence="3">JCM 18959</strain>
    </source>
</reference>
<evidence type="ECO:0008006" key="4">
    <source>
        <dbReference type="Google" id="ProtNLM"/>
    </source>
</evidence>
<evidence type="ECO:0000313" key="3">
    <source>
        <dbReference type="Proteomes" id="UP001501407"/>
    </source>
</evidence>
<name>A0ABP9M6S2_9MICO</name>
<proteinExistence type="predicted"/>
<comment type="caution">
    <text evidence="2">The sequence shown here is derived from an EMBL/GenBank/DDBJ whole genome shotgun (WGS) entry which is preliminary data.</text>
</comment>
<keyword evidence="1" id="KW-1133">Transmembrane helix</keyword>
<dbReference type="NCBIfam" id="NF041390">
    <property type="entry name" value="TadE_Rv3655c"/>
    <property type="match status" value="1"/>
</dbReference>
<accession>A0ABP9M6S2</accession>
<feature type="transmembrane region" description="Helical" evidence="1">
    <location>
        <begin position="21"/>
        <end position="44"/>
    </location>
</feature>
<dbReference type="Proteomes" id="UP001501407">
    <property type="component" value="Unassembled WGS sequence"/>
</dbReference>
<dbReference type="RefSeq" id="WP_194413328.1">
    <property type="nucleotide sequence ID" value="NZ_BAABKZ010000001.1"/>
</dbReference>
<evidence type="ECO:0000313" key="2">
    <source>
        <dbReference type="EMBL" id="GAA5090252.1"/>
    </source>
</evidence>